<evidence type="ECO:0000256" key="2">
    <source>
        <dbReference type="ARBA" id="ARBA00022679"/>
    </source>
</evidence>
<feature type="domain" description="Protein kinase" evidence="7">
    <location>
        <begin position="21"/>
        <end position="381"/>
    </location>
</feature>
<feature type="region of interest" description="Disordered" evidence="6">
    <location>
        <begin position="446"/>
        <end position="471"/>
    </location>
</feature>
<proteinExistence type="predicted"/>
<keyword evidence="5" id="KW-0067">ATP-binding</keyword>
<evidence type="ECO:0000256" key="5">
    <source>
        <dbReference type="ARBA" id="ARBA00022840"/>
    </source>
</evidence>
<dbReference type="SUPFAM" id="SSF56112">
    <property type="entry name" value="Protein kinase-like (PK-like)"/>
    <property type="match status" value="1"/>
</dbReference>
<dbReference type="EC" id="2.7.11.1" evidence="1"/>
<dbReference type="PANTHER" id="PTHR43671:SF13">
    <property type="entry name" value="SERINE_THREONINE-PROTEIN KINASE NEK2"/>
    <property type="match status" value="1"/>
</dbReference>
<gene>
    <name evidence="8" type="ORF">SLS62_010483</name>
</gene>
<sequence>MAFPAFDNPWHVDDLRPSMQYDFTTELSPGVWKVYRRADRAEFLAHDITDQVFTNPEQPWLGTPTETCELMHPLDPDGFLTVIQKILHHENLVSLRDVIYVRRTNFGGPYNRERWYTLWDFCDAGNLGNLLFPDPKNQPAPDDTAKTKHLPEALCWHVLTSVLRGLAWLHDGTVTLEWNADLARYVEMEPRDPDWQPIFHRNITPANIFFRHPRRGESYGLCKLGNFGAAFVTGYNAVAAEADTDEIQKLAPPQGPRARYNVVPPQGQATSDLEDLYTLREKDWKYTDTHPPWADQPYTLVSEYRALGEIIQAMMVPPADRNHMTTIRARSVRVNLARADYSDELRRFVQQLMEMSLYELLTHVELEAGWRRNSTDRGPLVTNLTSALYANALGRYEEFRYRAGGEDGRLVTTFEAVRREQDEDAWRAHQYQQADARLHQIVDAQDKRSGDQPTDHLGNPKTTAGSGTQTV</sequence>
<evidence type="ECO:0000259" key="7">
    <source>
        <dbReference type="PROSITE" id="PS50011"/>
    </source>
</evidence>
<dbReference type="InterPro" id="IPR050660">
    <property type="entry name" value="NEK_Ser/Thr_kinase"/>
</dbReference>
<dbReference type="PANTHER" id="PTHR43671">
    <property type="entry name" value="SERINE/THREONINE-PROTEIN KINASE NEK"/>
    <property type="match status" value="1"/>
</dbReference>
<keyword evidence="3" id="KW-0547">Nucleotide-binding</keyword>
<dbReference type="Proteomes" id="UP001320420">
    <property type="component" value="Unassembled WGS sequence"/>
</dbReference>
<evidence type="ECO:0000256" key="1">
    <source>
        <dbReference type="ARBA" id="ARBA00012513"/>
    </source>
</evidence>
<dbReference type="GO" id="GO:0004674">
    <property type="term" value="F:protein serine/threonine kinase activity"/>
    <property type="evidence" value="ECO:0007669"/>
    <property type="project" value="UniProtKB-EC"/>
</dbReference>
<comment type="caution">
    <text evidence="8">The sequence shown here is derived from an EMBL/GenBank/DDBJ whole genome shotgun (WGS) entry which is preliminary data.</text>
</comment>
<dbReference type="GO" id="GO:0005524">
    <property type="term" value="F:ATP binding"/>
    <property type="evidence" value="ECO:0007669"/>
    <property type="project" value="UniProtKB-KW"/>
</dbReference>
<evidence type="ECO:0000256" key="3">
    <source>
        <dbReference type="ARBA" id="ARBA00022741"/>
    </source>
</evidence>
<dbReference type="InterPro" id="IPR011009">
    <property type="entry name" value="Kinase-like_dom_sf"/>
</dbReference>
<organism evidence="8 9">
    <name type="scientific">Diatrype stigma</name>
    <dbReference type="NCBI Taxonomy" id="117547"/>
    <lineage>
        <taxon>Eukaryota</taxon>
        <taxon>Fungi</taxon>
        <taxon>Dikarya</taxon>
        <taxon>Ascomycota</taxon>
        <taxon>Pezizomycotina</taxon>
        <taxon>Sordariomycetes</taxon>
        <taxon>Xylariomycetidae</taxon>
        <taxon>Xylariales</taxon>
        <taxon>Diatrypaceae</taxon>
        <taxon>Diatrype</taxon>
    </lineage>
</organism>
<keyword evidence="2" id="KW-0808">Transferase</keyword>
<accession>A0AAN9YIC4</accession>
<dbReference type="PROSITE" id="PS50011">
    <property type="entry name" value="PROTEIN_KINASE_DOM"/>
    <property type="match status" value="1"/>
</dbReference>
<protein>
    <recommendedName>
        <fullName evidence="1">non-specific serine/threonine protein kinase</fullName>
        <ecNumber evidence="1">2.7.11.1</ecNumber>
    </recommendedName>
</protein>
<dbReference type="EMBL" id="JAKJXP020000131">
    <property type="protein sequence ID" value="KAK7743705.1"/>
    <property type="molecule type" value="Genomic_DNA"/>
</dbReference>
<keyword evidence="4" id="KW-0418">Kinase</keyword>
<evidence type="ECO:0000313" key="8">
    <source>
        <dbReference type="EMBL" id="KAK7743705.1"/>
    </source>
</evidence>
<dbReference type="AlphaFoldDB" id="A0AAN9YIC4"/>
<keyword evidence="9" id="KW-1185">Reference proteome</keyword>
<evidence type="ECO:0000256" key="6">
    <source>
        <dbReference type="SAM" id="MobiDB-lite"/>
    </source>
</evidence>
<name>A0AAN9YIC4_9PEZI</name>
<evidence type="ECO:0000256" key="4">
    <source>
        <dbReference type="ARBA" id="ARBA00022777"/>
    </source>
</evidence>
<feature type="compositionally biased region" description="Polar residues" evidence="6">
    <location>
        <begin position="460"/>
        <end position="471"/>
    </location>
</feature>
<dbReference type="Gene3D" id="1.10.510.10">
    <property type="entry name" value="Transferase(Phosphotransferase) domain 1"/>
    <property type="match status" value="1"/>
</dbReference>
<reference evidence="8 9" key="1">
    <citation type="submission" date="2024-02" db="EMBL/GenBank/DDBJ databases">
        <title>De novo assembly and annotation of 12 fungi associated with fruit tree decline syndrome in Ontario, Canada.</title>
        <authorList>
            <person name="Sulman M."/>
            <person name="Ellouze W."/>
            <person name="Ilyukhin E."/>
        </authorList>
    </citation>
    <scope>NUCLEOTIDE SEQUENCE [LARGE SCALE GENOMIC DNA]</scope>
    <source>
        <strain evidence="8 9">M11/M66-122</strain>
    </source>
</reference>
<evidence type="ECO:0000313" key="9">
    <source>
        <dbReference type="Proteomes" id="UP001320420"/>
    </source>
</evidence>
<dbReference type="InterPro" id="IPR000719">
    <property type="entry name" value="Prot_kinase_dom"/>
</dbReference>